<proteinExistence type="predicted"/>
<evidence type="ECO:0000313" key="3">
    <source>
        <dbReference type="Proteomes" id="UP000626844"/>
    </source>
</evidence>
<dbReference type="Pfam" id="PF00583">
    <property type="entry name" value="Acetyltransf_1"/>
    <property type="match status" value="1"/>
</dbReference>
<dbReference type="RefSeq" id="WP_191160344.1">
    <property type="nucleotide sequence ID" value="NZ_JACXAI010000028.1"/>
</dbReference>
<dbReference type="SUPFAM" id="SSF55729">
    <property type="entry name" value="Acyl-CoA N-acyltransferases (Nat)"/>
    <property type="match status" value="1"/>
</dbReference>
<name>A0A926RXV4_9BACI</name>
<dbReference type="CDD" id="cd04301">
    <property type="entry name" value="NAT_SF"/>
    <property type="match status" value="1"/>
</dbReference>
<feature type="domain" description="N-acetyltransferase" evidence="1">
    <location>
        <begin position="1"/>
        <end position="140"/>
    </location>
</feature>
<dbReference type="Gene3D" id="3.40.630.30">
    <property type="match status" value="1"/>
</dbReference>
<protein>
    <submittedName>
        <fullName evidence="2">GNAT family N-acetyltransferase</fullName>
    </submittedName>
</protein>
<dbReference type="Proteomes" id="UP000626844">
    <property type="component" value="Unassembled WGS sequence"/>
</dbReference>
<organism evidence="2 3">
    <name type="scientific">Metabacillus arenae</name>
    <dbReference type="NCBI Taxonomy" id="2771434"/>
    <lineage>
        <taxon>Bacteria</taxon>
        <taxon>Bacillati</taxon>
        <taxon>Bacillota</taxon>
        <taxon>Bacilli</taxon>
        <taxon>Bacillales</taxon>
        <taxon>Bacillaceae</taxon>
        <taxon>Metabacillus</taxon>
    </lineage>
</organism>
<dbReference type="InterPro" id="IPR000182">
    <property type="entry name" value="GNAT_dom"/>
</dbReference>
<comment type="caution">
    <text evidence="2">The sequence shown here is derived from an EMBL/GenBank/DDBJ whole genome shotgun (WGS) entry which is preliminary data.</text>
</comment>
<sequence>MEIKELLRMEEFNEAYRVMNQLRIDLSLKKYTELLEQMRKEGYRLFAVVEDGEIRALAGIIQMTTFYYGNHLYVYDLITDEDARSKGYGERLLSFVHELGRDLGCQRVVLSSGKQRIDAHRFYEEKMGYDRVSYVFTKNL</sequence>
<dbReference type="GO" id="GO:0016747">
    <property type="term" value="F:acyltransferase activity, transferring groups other than amino-acyl groups"/>
    <property type="evidence" value="ECO:0007669"/>
    <property type="project" value="InterPro"/>
</dbReference>
<gene>
    <name evidence="2" type="ORF">IC621_18900</name>
</gene>
<dbReference type="AlphaFoldDB" id="A0A926RXV4"/>
<dbReference type="PROSITE" id="PS51186">
    <property type="entry name" value="GNAT"/>
    <property type="match status" value="1"/>
</dbReference>
<keyword evidence="3" id="KW-1185">Reference proteome</keyword>
<evidence type="ECO:0000259" key="1">
    <source>
        <dbReference type="PROSITE" id="PS51186"/>
    </source>
</evidence>
<dbReference type="EMBL" id="JACXAI010000028">
    <property type="protein sequence ID" value="MBD1382293.1"/>
    <property type="molecule type" value="Genomic_DNA"/>
</dbReference>
<reference evidence="2" key="1">
    <citation type="submission" date="2020-09" db="EMBL/GenBank/DDBJ databases">
        <title>A novel bacterium of genus Bacillus, isolated from South China Sea.</title>
        <authorList>
            <person name="Huang H."/>
            <person name="Mo K."/>
            <person name="Hu Y."/>
        </authorList>
    </citation>
    <scope>NUCLEOTIDE SEQUENCE</scope>
    <source>
        <strain evidence="2">IB182487</strain>
    </source>
</reference>
<accession>A0A926RXV4</accession>
<evidence type="ECO:0000313" key="2">
    <source>
        <dbReference type="EMBL" id="MBD1382293.1"/>
    </source>
</evidence>
<dbReference type="InterPro" id="IPR016181">
    <property type="entry name" value="Acyl_CoA_acyltransferase"/>
</dbReference>